<dbReference type="STRING" id="870435.A0A0C3JU87"/>
<reference evidence="12" key="2">
    <citation type="submission" date="2015-01" db="EMBL/GenBank/DDBJ databases">
        <title>Evolutionary Origins and Diversification of the Mycorrhizal Mutualists.</title>
        <authorList>
            <consortium name="DOE Joint Genome Institute"/>
            <consortium name="Mycorrhizal Genomics Consortium"/>
            <person name="Kohler A."/>
            <person name="Kuo A."/>
            <person name="Nagy L.G."/>
            <person name="Floudas D."/>
            <person name="Copeland A."/>
            <person name="Barry K.W."/>
            <person name="Cichocki N."/>
            <person name="Veneault-Fourrey C."/>
            <person name="LaButti K."/>
            <person name="Lindquist E.A."/>
            <person name="Lipzen A."/>
            <person name="Lundell T."/>
            <person name="Morin E."/>
            <person name="Murat C."/>
            <person name="Riley R."/>
            <person name="Ohm R."/>
            <person name="Sun H."/>
            <person name="Tunlid A."/>
            <person name="Henrissat B."/>
            <person name="Grigoriev I.V."/>
            <person name="Hibbett D.S."/>
            <person name="Martin F."/>
        </authorList>
    </citation>
    <scope>NUCLEOTIDE SEQUENCE [LARGE SCALE GENOMIC DNA]</scope>
    <source>
        <strain evidence="12">Marx 270</strain>
    </source>
</reference>
<dbReference type="InterPro" id="IPR011012">
    <property type="entry name" value="Longin-like_dom_sf"/>
</dbReference>
<evidence type="ECO:0000313" key="11">
    <source>
        <dbReference type="EMBL" id="KIO12713.1"/>
    </source>
</evidence>
<dbReference type="EMBL" id="KN831947">
    <property type="protein sequence ID" value="KIO12713.1"/>
    <property type="molecule type" value="Genomic_DNA"/>
</dbReference>
<protein>
    <recommendedName>
        <fullName evidence="9">AP complex subunit sigma</fullName>
    </recommendedName>
</protein>
<evidence type="ECO:0000256" key="3">
    <source>
        <dbReference type="ARBA" id="ARBA00006972"/>
    </source>
</evidence>
<evidence type="ECO:0000256" key="2">
    <source>
        <dbReference type="ARBA" id="ARBA00004640"/>
    </source>
</evidence>
<dbReference type="HOGENOM" id="CLU_061221_0_0_1"/>
<dbReference type="AlphaFoldDB" id="A0A0C3JU87"/>
<dbReference type="CDD" id="cd14831">
    <property type="entry name" value="AP1_sigma"/>
    <property type="match status" value="1"/>
</dbReference>
<reference evidence="11 12" key="1">
    <citation type="submission" date="2014-04" db="EMBL/GenBank/DDBJ databases">
        <authorList>
            <consortium name="DOE Joint Genome Institute"/>
            <person name="Kuo A."/>
            <person name="Kohler A."/>
            <person name="Costa M.D."/>
            <person name="Nagy L.G."/>
            <person name="Floudas D."/>
            <person name="Copeland A."/>
            <person name="Barry K.W."/>
            <person name="Cichocki N."/>
            <person name="Veneault-Fourrey C."/>
            <person name="LaButti K."/>
            <person name="Lindquist E.A."/>
            <person name="Lipzen A."/>
            <person name="Lundell T."/>
            <person name="Morin E."/>
            <person name="Murat C."/>
            <person name="Sun H."/>
            <person name="Tunlid A."/>
            <person name="Henrissat B."/>
            <person name="Grigoriev I.V."/>
            <person name="Hibbett D.S."/>
            <person name="Martin F."/>
            <person name="Nordberg H.P."/>
            <person name="Cantor M.N."/>
            <person name="Hua S.X."/>
        </authorList>
    </citation>
    <scope>NUCLEOTIDE SEQUENCE [LARGE SCALE GENOMIC DNA]</scope>
    <source>
        <strain evidence="11 12">Marx 270</strain>
    </source>
</reference>
<evidence type="ECO:0000256" key="7">
    <source>
        <dbReference type="ARBA" id="ARBA00023136"/>
    </source>
</evidence>
<keyword evidence="6" id="KW-0333">Golgi apparatus</keyword>
<keyword evidence="7 9" id="KW-0472">Membrane</keyword>
<dbReference type="InterPro" id="IPR044733">
    <property type="entry name" value="AP1_sigma"/>
</dbReference>
<evidence type="ECO:0000256" key="6">
    <source>
        <dbReference type="ARBA" id="ARBA00023034"/>
    </source>
</evidence>
<dbReference type="OrthoDB" id="371463at2759"/>
<dbReference type="GO" id="GO:0006886">
    <property type="term" value="P:intracellular protein transport"/>
    <property type="evidence" value="ECO:0007669"/>
    <property type="project" value="UniProtKB-UniRule"/>
</dbReference>
<keyword evidence="5 9" id="KW-0653">Protein transport</keyword>
<evidence type="ECO:0000313" key="12">
    <source>
        <dbReference type="Proteomes" id="UP000054217"/>
    </source>
</evidence>
<accession>A0A0C3JU87</accession>
<evidence type="ECO:0000256" key="8">
    <source>
        <dbReference type="ARBA" id="ARBA00023329"/>
    </source>
</evidence>
<dbReference type="FunCoup" id="A0A0C3JU87">
    <property type="interactions" value="337"/>
</dbReference>
<dbReference type="GO" id="GO:0005829">
    <property type="term" value="C:cytosol"/>
    <property type="evidence" value="ECO:0007669"/>
    <property type="project" value="GOC"/>
</dbReference>
<organism evidence="11 12">
    <name type="scientific">Pisolithus tinctorius Marx 270</name>
    <dbReference type="NCBI Taxonomy" id="870435"/>
    <lineage>
        <taxon>Eukaryota</taxon>
        <taxon>Fungi</taxon>
        <taxon>Dikarya</taxon>
        <taxon>Basidiomycota</taxon>
        <taxon>Agaricomycotina</taxon>
        <taxon>Agaricomycetes</taxon>
        <taxon>Agaricomycetidae</taxon>
        <taxon>Boletales</taxon>
        <taxon>Sclerodermatineae</taxon>
        <taxon>Pisolithaceae</taxon>
        <taxon>Pisolithus</taxon>
    </lineage>
</organism>
<keyword evidence="8" id="KW-0968">Cytoplasmic vesicle</keyword>
<evidence type="ECO:0000256" key="4">
    <source>
        <dbReference type="ARBA" id="ARBA00022448"/>
    </source>
</evidence>
<evidence type="ECO:0000256" key="9">
    <source>
        <dbReference type="PIRNR" id="PIRNR015588"/>
    </source>
</evidence>
<comment type="similarity">
    <text evidence="3 9">Belongs to the adaptor complexes small subunit family.</text>
</comment>
<name>A0A0C3JU87_PISTI</name>
<dbReference type="GO" id="GO:0016482">
    <property type="term" value="P:cytosolic transport"/>
    <property type="evidence" value="ECO:0007669"/>
    <property type="project" value="UniProtKB-ARBA"/>
</dbReference>
<keyword evidence="4 9" id="KW-0813">Transport</keyword>
<feature type="domain" description="AP complex mu/sigma subunit" evidence="10">
    <location>
        <begin position="1"/>
        <end position="139"/>
    </location>
</feature>
<dbReference type="PANTHER" id="PTHR11753">
    <property type="entry name" value="ADAPTOR COMPLEXES SMALL SUBUNIT FAMILY"/>
    <property type="match status" value="1"/>
</dbReference>
<dbReference type="FunFam" id="3.30.450.60:FF:000007">
    <property type="entry name" value="AP complex subunit sigma"/>
    <property type="match status" value="1"/>
</dbReference>
<dbReference type="GO" id="GO:0030121">
    <property type="term" value="C:AP-1 adaptor complex"/>
    <property type="evidence" value="ECO:0007669"/>
    <property type="project" value="InterPro"/>
</dbReference>
<dbReference type="SUPFAM" id="SSF64356">
    <property type="entry name" value="SNARE-like"/>
    <property type="match status" value="1"/>
</dbReference>
<dbReference type="GO" id="GO:0035615">
    <property type="term" value="F:clathrin adaptor activity"/>
    <property type="evidence" value="ECO:0007669"/>
    <property type="project" value="InterPro"/>
</dbReference>
<dbReference type="InterPro" id="IPR016635">
    <property type="entry name" value="AP_complex_ssu"/>
</dbReference>
<dbReference type="InterPro" id="IPR022775">
    <property type="entry name" value="AP_mu_sigma_su"/>
</dbReference>
<evidence type="ECO:0000259" key="10">
    <source>
        <dbReference type="Pfam" id="PF01217"/>
    </source>
</evidence>
<gene>
    <name evidence="11" type="ORF">M404DRAFT_993696</name>
</gene>
<dbReference type="Pfam" id="PF01217">
    <property type="entry name" value="Clat_adaptor_s"/>
    <property type="match status" value="1"/>
</dbReference>
<comment type="subcellular location">
    <subcellularLocation>
        <location evidence="2">Cytoplasmic vesicle</location>
        <location evidence="2">Clathrin-coated vesicle membrane</location>
    </subcellularLocation>
    <subcellularLocation>
        <location evidence="1">Golgi apparatus</location>
    </subcellularLocation>
</comment>
<evidence type="ECO:0000256" key="5">
    <source>
        <dbReference type="ARBA" id="ARBA00022927"/>
    </source>
</evidence>
<dbReference type="PIRSF" id="PIRSF015588">
    <property type="entry name" value="AP_complex_sigma"/>
    <property type="match status" value="1"/>
</dbReference>
<keyword evidence="12" id="KW-1185">Reference proteome</keyword>
<dbReference type="Gene3D" id="3.30.450.60">
    <property type="match status" value="1"/>
</dbReference>
<sequence length="164" mass="18662">MINYILLVSRQGKVRLAKWFMTVPPKAKAKIVKDVTQLVLARRTRMCNFLEYKDTKVVYRRYASLFFVCGIGLGDNELIALEIIHRYVEVLDKYFGNVCELDLIFNFQKAYAILDELIIAGEMQESSKKSVLRVVTQADGVEEQENSDDLIGRLGGGRSGLLVH</sequence>
<dbReference type="Proteomes" id="UP000054217">
    <property type="component" value="Unassembled WGS sequence"/>
</dbReference>
<evidence type="ECO:0000256" key="1">
    <source>
        <dbReference type="ARBA" id="ARBA00004555"/>
    </source>
</evidence>
<dbReference type="InParanoid" id="A0A0C3JU87"/>
<proteinExistence type="inferred from homology"/>